<gene>
    <name evidence="1" type="primary">MGAT3_2</name>
    <name evidence="1" type="ORF">FOL47_010897</name>
</gene>
<dbReference type="Pfam" id="PF04724">
    <property type="entry name" value="Glyco_transf_17"/>
    <property type="match status" value="1"/>
</dbReference>
<dbReference type="EMBL" id="JAAPAO010000892">
    <property type="protein sequence ID" value="KAF4652711.1"/>
    <property type="molecule type" value="Genomic_DNA"/>
</dbReference>
<evidence type="ECO:0000313" key="2">
    <source>
        <dbReference type="Proteomes" id="UP000591131"/>
    </source>
</evidence>
<organism evidence="1 2">
    <name type="scientific">Perkinsus chesapeaki</name>
    <name type="common">Clam parasite</name>
    <name type="synonym">Perkinsus andrewsi</name>
    <dbReference type="NCBI Taxonomy" id="330153"/>
    <lineage>
        <taxon>Eukaryota</taxon>
        <taxon>Sar</taxon>
        <taxon>Alveolata</taxon>
        <taxon>Perkinsozoa</taxon>
        <taxon>Perkinsea</taxon>
        <taxon>Perkinsida</taxon>
        <taxon>Perkinsidae</taxon>
        <taxon>Perkinsus</taxon>
    </lineage>
</organism>
<dbReference type="Proteomes" id="UP000591131">
    <property type="component" value="Unassembled WGS sequence"/>
</dbReference>
<sequence length="630" mass="73362">MDGWPMPLIQDQNSIPVDQLASRGGREFIRANRENAPPEPIQDPEPVRKEYNFNQSVTHDPGERGFPLFYSRGILKCAGIYGDYISKVLNDAAENSTQYGEEVDLRLLGPWEISPSFDELGQRAGKDFDWAALADKTHPNNTEWIMRYADLLKPRLLQEPNKQASTFERPPERQLRWDCASNPYMNGSRENPLKIVDLLLFAYEFDQLELRLYELEPVVDAFIILETSKSLKKWDKPLMLGSVLNSPRFRRFRHKIVYTVMDDSSFSRYDKLKRRKLEQYEYALVRRDNETEPCGYGEIYPFEEGESELYVEGESGPYGEGESELHGDEDGTDGLRAWSGIHSDENIQQTRAVLENREKKFSGRWREKKRARAIRTCKKIRRHKREGKYDLEEFARALVFEKYKEQFNDTMNDNVFLIHGDLDELPSAEQVAAFKYCQPEVDEFPVSLTTRFIAQNFAWTRSDGVEMHDSPHVFNESSMTRHKDTGLLQPVRYPGAWVIDVPNIGAHMSSFMSPECEVFKFLSYTDAGKLPRSDFDKHTAATLARHPEMGYVWKVCGVRTCTPEDPYLTRFINYDTWIPWFADVNRERYPFLFPSSKVLQICEYVRDQQVDNREAFDRALSFAYSRGIRP</sequence>
<dbReference type="PANTHER" id="PTHR12224">
    <property type="entry name" value="BETA-1,4-MANNOSYL-GLYCOPROTEIN BETA-1,4-N-ACETYLGLUCOSAMINYL-TRANSFERASE"/>
    <property type="match status" value="1"/>
</dbReference>
<dbReference type="PANTHER" id="PTHR12224:SF0">
    <property type="entry name" value="BETA-1,4-MANNOSYL-GLYCOPROTEIN 4-BETA-N-ACETYLGLUCOSAMINYLTRANSFERASE"/>
    <property type="match status" value="1"/>
</dbReference>
<protein>
    <submittedName>
        <fullName evidence="1">Beta-1,4-mannosyl-glycoprotein 4-beta-N-acetylglucosaminyltransferase</fullName>
    </submittedName>
</protein>
<proteinExistence type="predicted"/>
<keyword evidence="1" id="KW-0808">Transferase</keyword>
<keyword evidence="1" id="KW-0328">Glycosyltransferase</keyword>
<dbReference type="GO" id="GO:0016020">
    <property type="term" value="C:membrane"/>
    <property type="evidence" value="ECO:0007669"/>
    <property type="project" value="InterPro"/>
</dbReference>
<reference evidence="1 2" key="1">
    <citation type="submission" date="2020-04" db="EMBL/GenBank/DDBJ databases">
        <title>Perkinsus chesapeaki whole genome sequence.</title>
        <authorList>
            <person name="Bogema D.R."/>
        </authorList>
    </citation>
    <scope>NUCLEOTIDE SEQUENCE [LARGE SCALE GENOMIC DNA]</scope>
    <source>
        <strain evidence="1">ATCC PRA-425</strain>
    </source>
</reference>
<dbReference type="GO" id="GO:0003830">
    <property type="term" value="F:beta-1,4-mannosylglycoprotein 4-beta-N-acetylglucosaminyltransferase activity"/>
    <property type="evidence" value="ECO:0007669"/>
    <property type="project" value="InterPro"/>
</dbReference>
<name>A0A7J6L1P9_PERCH</name>
<evidence type="ECO:0000313" key="1">
    <source>
        <dbReference type="EMBL" id="KAF4652711.1"/>
    </source>
</evidence>
<keyword evidence="2" id="KW-1185">Reference proteome</keyword>
<dbReference type="InterPro" id="IPR006813">
    <property type="entry name" value="Glyco_trans_17"/>
</dbReference>
<dbReference type="AlphaFoldDB" id="A0A7J6L1P9"/>
<dbReference type="OrthoDB" id="430664at2759"/>
<dbReference type="GO" id="GO:0006044">
    <property type="term" value="P:N-acetylglucosamine metabolic process"/>
    <property type="evidence" value="ECO:0007669"/>
    <property type="project" value="TreeGrafter"/>
</dbReference>
<comment type="caution">
    <text evidence="1">The sequence shown here is derived from an EMBL/GenBank/DDBJ whole genome shotgun (WGS) entry which is preliminary data.</text>
</comment>
<accession>A0A7J6L1P9</accession>